<dbReference type="eggNOG" id="ENOG503307G">
    <property type="taxonomic scope" value="Bacteria"/>
</dbReference>
<dbReference type="OrthoDB" id="71751at2"/>
<evidence type="ECO:0000256" key="1">
    <source>
        <dbReference type="SAM" id="MobiDB-lite"/>
    </source>
</evidence>
<dbReference type="RefSeq" id="WP_007079401.1">
    <property type="nucleotide sequence ID" value="NZ_CM001024.1"/>
</dbReference>
<evidence type="ECO:0000259" key="2">
    <source>
        <dbReference type="Pfam" id="PF11160"/>
    </source>
</evidence>
<keyword evidence="4" id="KW-1185">Reference proteome</keyword>
<dbReference type="STRING" id="585531.HMPREF0063_12746"/>
<dbReference type="HOGENOM" id="CLU_180079_1_1_11"/>
<feature type="compositionally biased region" description="Basic and acidic residues" evidence="1">
    <location>
        <begin position="22"/>
        <end position="31"/>
    </location>
</feature>
<evidence type="ECO:0000313" key="3">
    <source>
        <dbReference type="EMBL" id="EFQ82038.1"/>
    </source>
</evidence>
<accession>E2SFD7</accession>
<dbReference type="Pfam" id="PF11160">
    <property type="entry name" value="Hva1_TUDOR"/>
    <property type="match status" value="1"/>
</dbReference>
<comment type="caution">
    <text evidence="3">The sequence shown here is derived from an EMBL/GenBank/DDBJ whole genome shotgun (WGS) entry which is preliminary data.</text>
</comment>
<evidence type="ECO:0000313" key="4">
    <source>
        <dbReference type="Proteomes" id="UP000003111"/>
    </source>
</evidence>
<proteinExistence type="predicted"/>
<dbReference type="EMBL" id="ACLF03000012">
    <property type="protein sequence ID" value="EFQ82038.1"/>
    <property type="molecule type" value="Genomic_DNA"/>
</dbReference>
<protein>
    <recommendedName>
        <fullName evidence="2">Hypervirulence associated protein TUDOR domain-containing protein</fullName>
    </recommendedName>
</protein>
<feature type="region of interest" description="Disordered" evidence="1">
    <location>
        <begin position="1"/>
        <end position="31"/>
    </location>
</feature>
<organism evidence="3 4">
    <name type="scientific">Aeromicrobium marinum DSM 15272</name>
    <dbReference type="NCBI Taxonomy" id="585531"/>
    <lineage>
        <taxon>Bacteria</taxon>
        <taxon>Bacillati</taxon>
        <taxon>Actinomycetota</taxon>
        <taxon>Actinomycetes</taxon>
        <taxon>Propionibacteriales</taxon>
        <taxon>Nocardioidaceae</taxon>
        <taxon>Aeromicrobium</taxon>
    </lineage>
</organism>
<dbReference type="AlphaFoldDB" id="E2SFD7"/>
<dbReference type="Gene3D" id="2.30.30.1060">
    <property type="match status" value="1"/>
</dbReference>
<feature type="domain" description="Hypervirulence associated protein TUDOR" evidence="2">
    <location>
        <begin position="6"/>
        <end position="64"/>
    </location>
</feature>
<sequence>MTITKGDRVQWNTSQGPTYGTADEKRTSRFQHDRQQFNASDDDPYWIVTSEKTGATAAHRESSLTKT</sequence>
<dbReference type="Proteomes" id="UP000003111">
    <property type="component" value="Unassembled WGS sequence"/>
</dbReference>
<reference evidence="3" key="1">
    <citation type="submission" date="2010-08" db="EMBL/GenBank/DDBJ databases">
        <authorList>
            <person name="Muzny D."/>
            <person name="Qin X."/>
            <person name="Buhay C."/>
            <person name="Dugan-Rocha S."/>
            <person name="Ding Y."/>
            <person name="Chen G."/>
            <person name="Hawes A."/>
            <person name="Holder M."/>
            <person name="Jhangiani S."/>
            <person name="Johnson A."/>
            <person name="Khan Z."/>
            <person name="Li Z."/>
            <person name="Liu W."/>
            <person name="Liu X."/>
            <person name="Perez L."/>
            <person name="Shen H."/>
            <person name="Wang Q."/>
            <person name="Watt J."/>
            <person name="Xi L."/>
            <person name="Xin Y."/>
            <person name="Zhou J."/>
            <person name="Deng J."/>
            <person name="Jiang H."/>
            <person name="Liu Y."/>
            <person name="Qu J."/>
            <person name="Song X.-Z."/>
            <person name="Zhang L."/>
            <person name="Villasana D."/>
            <person name="Johnson A."/>
            <person name="Liu J."/>
            <person name="Liyanage D."/>
            <person name="Lorensuhewa L."/>
            <person name="Robinson T."/>
            <person name="Song A."/>
            <person name="Song B.-B."/>
            <person name="Dinh H."/>
            <person name="Thornton R."/>
            <person name="Coyle M."/>
            <person name="Francisco L."/>
            <person name="Jackson L."/>
            <person name="Javaid M."/>
            <person name="Korchina V."/>
            <person name="Kovar C."/>
            <person name="Mata R."/>
            <person name="Mathew T."/>
            <person name="Ngo R."/>
            <person name="Nguyen L."/>
            <person name="Nguyen N."/>
            <person name="Okwuonu G."/>
            <person name="Ongeri F."/>
            <person name="Pham C."/>
            <person name="Simmons D."/>
            <person name="Wilczek-Boney K."/>
            <person name="Hale W."/>
            <person name="Jakkamsetti A."/>
            <person name="Pham P."/>
            <person name="Ruth R."/>
            <person name="San Lucas F."/>
            <person name="Warren J."/>
            <person name="Zhang J."/>
            <person name="Zhao Z."/>
            <person name="Zhou C."/>
            <person name="Zhu D."/>
            <person name="Lee S."/>
            <person name="Bess C."/>
            <person name="Blankenburg K."/>
            <person name="Forbes L."/>
            <person name="Fu Q."/>
            <person name="Gubbala S."/>
            <person name="Hirani K."/>
            <person name="Jayaseelan J.C."/>
            <person name="Lara F."/>
            <person name="Munidasa M."/>
            <person name="Palculict T."/>
            <person name="Patil S."/>
            <person name="Pu L.-L."/>
            <person name="Saada N."/>
            <person name="Tang L."/>
            <person name="Weissenberger G."/>
            <person name="Zhu Y."/>
            <person name="Hemphill L."/>
            <person name="Shang Y."/>
            <person name="Youmans B."/>
            <person name="Ayvaz T."/>
            <person name="Ross M."/>
            <person name="Santibanez J."/>
            <person name="Aqrawi P."/>
            <person name="Gross S."/>
            <person name="Joshi V."/>
            <person name="Fowler G."/>
            <person name="Nazareth L."/>
            <person name="Reid J."/>
            <person name="Worley K."/>
            <person name="Petrosino J."/>
            <person name="Highlander S."/>
            <person name="Gibbs R."/>
        </authorList>
    </citation>
    <scope>NUCLEOTIDE SEQUENCE [LARGE SCALE GENOMIC DNA]</scope>
    <source>
        <strain evidence="3">DSM 15272</strain>
    </source>
</reference>
<name>E2SFD7_9ACTN</name>
<gene>
    <name evidence="3" type="ORF">HMPREF0063_12746</name>
</gene>
<dbReference type="InterPro" id="IPR021331">
    <property type="entry name" value="Hva1_TUDOR"/>
</dbReference>